<comment type="similarity">
    <text evidence="1">Belongs to the AfsR/DnrI/RedD regulatory family.</text>
</comment>
<dbReference type="PROSITE" id="PS51755">
    <property type="entry name" value="OMPR_PHOB"/>
    <property type="match status" value="1"/>
</dbReference>
<dbReference type="SMART" id="SM00862">
    <property type="entry name" value="Trans_reg_C"/>
    <property type="match status" value="1"/>
</dbReference>
<name>A0A3N2GZE9_9PSEU</name>
<dbReference type="InterPro" id="IPR005158">
    <property type="entry name" value="BTAD"/>
</dbReference>
<dbReference type="EMBL" id="RKHY01000001">
    <property type="protein sequence ID" value="ROS42013.1"/>
    <property type="molecule type" value="Genomic_DNA"/>
</dbReference>
<dbReference type="PRINTS" id="PR00364">
    <property type="entry name" value="DISEASERSIST"/>
</dbReference>
<organism evidence="7 8">
    <name type="scientific">Amycolatopsis thermoflava</name>
    <dbReference type="NCBI Taxonomy" id="84480"/>
    <lineage>
        <taxon>Bacteria</taxon>
        <taxon>Bacillati</taxon>
        <taxon>Actinomycetota</taxon>
        <taxon>Actinomycetes</taxon>
        <taxon>Pseudonocardiales</taxon>
        <taxon>Pseudonocardiaceae</taxon>
        <taxon>Amycolatopsis</taxon>
        <taxon>Amycolatopsis methanolica group</taxon>
    </lineage>
</organism>
<accession>A0A3N2GZE9</accession>
<dbReference type="Pfam" id="PF03704">
    <property type="entry name" value="BTAD"/>
    <property type="match status" value="1"/>
</dbReference>
<dbReference type="GO" id="GO:0000160">
    <property type="term" value="P:phosphorelay signal transduction system"/>
    <property type="evidence" value="ECO:0007669"/>
    <property type="project" value="InterPro"/>
</dbReference>
<gene>
    <name evidence="7" type="ORF">EDD35_4392</name>
</gene>
<evidence type="ECO:0000256" key="1">
    <source>
        <dbReference type="ARBA" id="ARBA00005820"/>
    </source>
</evidence>
<dbReference type="GO" id="GO:0006355">
    <property type="term" value="P:regulation of DNA-templated transcription"/>
    <property type="evidence" value="ECO:0007669"/>
    <property type="project" value="InterPro"/>
</dbReference>
<keyword evidence="4" id="KW-0804">Transcription</keyword>
<keyword evidence="3 5" id="KW-0238">DNA-binding</keyword>
<dbReference type="Proteomes" id="UP000274843">
    <property type="component" value="Unassembled WGS sequence"/>
</dbReference>
<dbReference type="InterPro" id="IPR001867">
    <property type="entry name" value="OmpR/PhoB-type_DNA-bd"/>
</dbReference>
<dbReference type="PANTHER" id="PTHR35807">
    <property type="entry name" value="TRANSCRIPTIONAL REGULATOR REDD-RELATED"/>
    <property type="match status" value="1"/>
</dbReference>
<comment type="caution">
    <text evidence="7">The sequence shown here is derived from an EMBL/GenBank/DDBJ whole genome shotgun (WGS) entry which is preliminary data.</text>
</comment>
<evidence type="ECO:0000256" key="5">
    <source>
        <dbReference type="PROSITE-ProRule" id="PRU01091"/>
    </source>
</evidence>
<evidence type="ECO:0000256" key="3">
    <source>
        <dbReference type="ARBA" id="ARBA00023125"/>
    </source>
</evidence>
<evidence type="ECO:0000259" key="6">
    <source>
        <dbReference type="PROSITE" id="PS51755"/>
    </source>
</evidence>
<dbReference type="SUPFAM" id="SSF52540">
    <property type="entry name" value="P-loop containing nucleoside triphosphate hydrolases"/>
    <property type="match status" value="1"/>
</dbReference>
<dbReference type="Gene3D" id="1.10.10.10">
    <property type="entry name" value="Winged helix-like DNA-binding domain superfamily/Winged helix DNA-binding domain"/>
    <property type="match status" value="2"/>
</dbReference>
<dbReference type="CDD" id="cd15831">
    <property type="entry name" value="BTAD"/>
    <property type="match status" value="1"/>
</dbReference>
<dbReference type="GO" id="GO:0003677">
    <property type="term" value="F:DNA binding"/>
    <property type="evidence" value="ECO:0007669"/>
    <property type="project" value="UniProtKB-UniRule"/>
</dbReference>
<dbReference type="Pfam" id="PF13424">
    <property type="entry name" value="TPR_12"/>
    <property type="match status" value="1"/>
</dbReference>
<proteinExistence type="inferred from homology"/>
<reference evidence="7 8" key="1">
    <citation type="submission" date="2018-11" db="EMBL/GenBank/DDBJ databases">
        <title>Sequencing the genomes of 1000 actinobacteria strains.</title>
        <authorList>
            <person name="Klenk H.-P."/>
        </authorList>
    </citation>
    <scope>NUCLEOTIDE SEQUENCE [LARGE SCALE GENOMIC DNA]</scope>
    <source>
        <strain evidence="7 8">DSM 44348</strain>
    </source>
</reference>
<feature type="DNA-binding region" description="OmpR/PhoB-type" evidence="5">
    <location>
        <begin position="1"/>
        <end position="102"/>
    </location>
</feature>
<dbReference type="SMART" id="SM00028">
    <property type="entry name" value="TPR"/>
    <property type="match status" value="5"/>
</dbReference>
<dbReference type="Gene3D" id="3.40.50.300">
    <property type="entry name" value="P-loop containing nucleotide triphosphate hydrolases"/>
    <property type="match status" value="1"/>
</dbReference>
<dbReference type="SUPFAM" id="SSF48452">
    <property type="entry name" value="TPR-like"/>
    <property type="match status" value="3"/>
</dbReference>
<dbReference type="CDD" id="cd00383">
    <property type="entry name" value="trans_reg_C"/>
    <property type="match status" value="1"/>
</dbReference>
<dbReference type="Pfam" id="PF00486">
    <property type="entry name" value="Trans_reg_C"/>
    <property type="match status" value="1"/>
</dbReference>
<evidence type="ECO:0000256" key="4">
    <source>
        <dbReference type="ARBA" id="ARBA00023163"/>
    </source>
</evidence>
<dbReference type="SUPFAM" id="SSF46894">
    <property type="entry name" value="C-terminal effector domain of the bipartite response regulators"/>
    <property type="match status" value="1"/>
</dbReference>
<dbReference type="AlphaFoldDB" id="A0A3N2GZE9"/>
<keyword evidence="2" id="KW-0805">Transcription regulation</keyword>
<evidence type="ECO:0000313" key="8">
    <source>
        <dbReference type="Proteomes" id="UP000274843"/>
    </source>
</evidence>
<dbReference type="InterPro" id="IPR011990">
    <property type="entry name" value="TPR-like_helical_dom_sf"/>
</dbReference>
<dbReference type="InterPro" id="IPR051677">
    <property type="entry name" value="AfsR-DnrI-RedD_regulator"/>
</dbReference>
<dbReference type="Gene3D" id="1.25.40.10">
    <property type="entry name" value="Tetratricopeptide repeat domain"/>
    <property type="match status" value="3"/>
</dbReference>
<evidence type="ECO:0000256" key="2">
    <source>
        <dbReference type="ARBA" id="ARBA00023015"/>
    </source>
</evidence>
<dbReference type="InterPro" id="IPR036388">
    <property type="entry name" value="WH-like_DNA-bd_sf"/>
</dbReference>
<sequence length="955" mass="101781">MVSGGRLRLSVLGPLRAWRGDQPLDLGPVRQKALLAALVLRPDVVVGAGELLDDVWGLEPPGTGRRVVPVYVHRLRKCLRAGEDEPAHAVIARDSSGYRFVGAAAEVDAGTLDRIAAEAAAAARAGDLAVAVRAAADALDLFDGEPLTGLPGPFLDGHRLRLTERRIALQLGKAGWQLRLGRHGEVIDELSALAGVHPHHEELAALLMRALYAAGRRADALAVFTGLRRRLVDDLGVEPGAEPRRVQQSVLRGDDAALGVTRKRPPRNELPADSGELAGRAEELARLVEPGDPELMTVIAVDGVAGAGKSALALRAAHMLRPGFPDGCLHLDLHGHTEGHDPLRPAHALARLLRAIGVDTGPIGPDVDELAATWRSATASSRLLLVLDDAKGAEQVRPLLPSGAGSTVLVTSRQRLTGLPADRRVSLDVLDAVAAEELLRRVVGAERVGREPGAVRELVRLCGGLPLALRIAGARMQNRPMWTFEYLVGRLADDERRLGELTAEDHGVEAALRLSVHQLAAAEQRTFRVLGLVPTVEFDARAVAAMLGLPEPVAEDSLERLVDASLLLQPAPGRYRLHDLVAVYTRRLGADEPAAMAGVLRLYAVAARIASDWGVHDPSSGPPVDDVSFTGWADAAGWLDSAGGELPDVVRYAAESGEADYACWIAEGLVEYLVRQGRYDECRAALEIALPLAEQCSDRRMRSALRFGFGVAEGMQGHYERCRPWLHEALRISRQAGDRREEARALGGLGTLAVACGDTGEALALLHEAHELGRRLDDPFLCGMAIANIGLTHLRLGRFDEARACLEQGVAFGEKIRRPRAVAMAVGSLGKFHLAVGRHADAVGALRRAACAAEEAGDIALAADCLSMWGAAESGLGNAEAALELQRRAFALVSERTRPQLELEIRNRLGASLLAVADVSAAREQFEVVLARTSGDHVERARAGAGLAACGVPGR</sequence>
<keyword evidence="8" id="KW-1185">Reference proteome</keyword>
<dbReference type="InterPro" id="IPR027417">
    <property type="entry name" value="P-loop_NTPase"/>
</dbReference>
<dbReference type="Gene3D" id="1.10.8.430">
    <property type="entry name" value="Helical domain of apoptotic protease-activating factors"/>
    <property type="match status" value="1"/>
</dbReference>
<protein>
    <submittedName>
        <fullName evidence="7">DNA-binding SARP family transcriptional activator</fullName>
    </submittedName>
</protein>
<evidence type="ECO:0000313" key="7">
    <source>
        <dbReference type="EMBL" id="ROS42013.1"/>
    </source>
</evidence>
<dbReference type="SMART" id="SM01043">
    <property type="entry name" value="BTAD"/>
    <property type="match status" value="1"/>
</dbReference>
<feature type="domain" description="OmpR/PhoB-type" evidence="6">
    <location>
        <begin position="1"/>
        <end position="102"/>
    </location>
</feature>
<dbReference type="InterPro" id="IPR042197">
    <property type="entry name" value="Apaf_helical"/>
</dbReference>
<dbReference type="PANTHER" id="PTHR35807:SF1">
    <property type="entry name" value="TRANSCRIPTIONAL REGULATOR REDD"/>
    <property type="match status" value="1"/>
</dbReference>
<dbReference type="GO" id="GO:0043531">
    <property type="term" value="F:ADP binding"/>
    <property type="evidence" value="ECO:0007669"/>
    <property type="project" value="InterPro"/>
</dbReference>
<dbReference type="InterPro" id="IPR019734">
    <property type="entry name" value="TPR_rpt"/>
</dbReference>
<dbReference type="InterPro" id="IPR016032">
    <property type="entry name" value="Sig_transdc_resp-reg_C-effctor"/>
</dbReference>